<keyword evidence="4" id="KW-1015">Disulfide bond</keyword>
<dbReference type="SUPFAM" id="SSF52833">
    <property type="entry name" value="Thioredoxin-like"/>
    <property type="match status" value="1"/>
</dbReference>
<evidence type="ECO:0000256" key="2">
    <source>
        <dbReference type="ARBA" id="ARBA00023008"/>
    </source>
</evidence>
<keyword evidence="8" id="KW-1185">Reference proteome</keyword>
<dbReference type="AlphaFoldDB" id="A0A4S3KP20"/>
<dbReference type="Pfam" id="PF02630">
    <property type="entry name" value="SCO1-SenC"/>
    <property type="match status" value="1"/>
</dbReference>
<dbReference type="RefSeq" id="WP_081125895.1">
    <property type="nucleotide sequence ID" value="NZ_LDOS01000001.1"/>
</dbReference>
<evidence type="ECO:0000256" key="3">
    <source>
        <dbReference type="PIRSR" id="PIRSR603782-1"/>
    </source>
</evidence>
<dbReference type="EMBL" id="MWQO01000024">
    <property type="protein sequence ID" value="THD10600.1"/>
    <property type="molecule type" value="Genomic_DNA"/>
</dbReference>
<dbReference type="STRING" id="993689.GCA_002077135_00455"/>
<feature type="binding site" evidence="3">
    <location>
        <position position="73"/>
    </location>
    <ligand>
        <name>Cu cation</name>
        <dbReference type="ChEBI" id="CHEBI:23378"/>
    </ligand>
</feature>
<feature type="signal peptide" evidence="5">
    <location>
        <begin position="1"/>
        <end position="22"/>
    </location>
</feature>
<dbReference type="FunFam" id="3.40.30.10:FF:000013">
    <property type="entry name" value="Blast:Protein SCO1 homolog, mitochondrial"/>
    <property type="match status" value="1"/>
</dbReference>
<accession>A0A4S3KP20</accession>
<dbReference type="CDD" id="cd02968">
    <property type="entry name" value="SCO"/>
    <property type="match status" value="1"/>
</dbReference>
<organism evidence="7 8">
    <name type="scientific">Metallibacterium scheffleri</name>
    <dbReference type="NCBI Taxonomy" id="993689"/>
    <lineage>
        <taxon>Bacteria</taxon>
        <taxon>Pseudomonadati</taxon>
        <taxon>Pseudomonadota</taxon>
        <taxon>Gammaproteobacteria</taxon>
        <taxon>Lysobacterales</taxon>
        <taxon>Rhodanobacteraceae</taxon>
        <taxon>Metallibacterium</taxon>
    </lineage>
</organism>
<feature type="disulfide bond" description="Redox-active" evidence="4">
    <location>
        <begin position="69"/>
        <end position="73"/>
    </location>
</feature>
<dbReference type="OrthoDB" id="9790194at2"/>
<dbReference type="PANTHER" id="PTHR12151">
    <property type="entry name" value="ELECTRON TRANSPORT PROTIN SCO1/SENC FAMILY MEMBER"/>
    <property type="match status" value="1"/>
</dbReference>
<dbReference type="PROSITE" id="PS51257">
    <property type="entry name" value="PROKAR_LIPOPROTEIN"/>
    <property type="match status" value="1"/>
</dbReference>
<evidence type="ECO:0000259" key="6">
    <source>
        <dbReference type="PROSITE" id="PS51352"/>
    </source>
</evidence>
<dbReference type="InterPro" id="IPR036249">
    <property type="entry name" value="Thioredoxin-like_sf"/>
</dbReference>
<keyword evidence="3" id="KW-0479">Metal-binding</keyword>
<protein>
    <recommendedName>
        <fullName evidence="6">Thioredoxin domain-containing protein</fullName>
    </recommendedName>
</protein>
<evidence type="ECO:0000313" key="7">
    <source>
        <dbReference type="EMBL" id="THD10600.1"/>
    </source>
</evidence>
<evidence type="ECO:0000256" key="4">
    <source>
        <dbReference type="PIRSR" id="PIRSR603782-2"/>
    </source>
</evidence>
<feature type="domain" description="Thioredoxin" evidence="6">
    <location>
        <begin position="16"/>
        <end position="193"/>
    </location>
</feature>
<sequence>MSRRLLIVLATFSLLLSACSHAPRPWLLTDVRGHLPDLRFHLINDLGQPVTGASYRGKAVLLYFGYTHCPDVCPTTLAHLTVVLQNLGPLAQRVRVLFVSVDPKRDTPALLRAYTSAFGPHIIGLTGTPDAIARVAKRYRVAYSYGKPDATGNYVVNHSAAIFIFDPQGRARLLATEHDSVAQLTHDLHLLLTEPNA</sequence>
<dbReference type="Gene3D" id="3.40.30.10">
    <property type="entry name" value="Glutaredoxin"/>
    <property type="match status" value="1"/>
</dbReference>
<feature type="binding site" evidence="3">
    <location>
        <position position="69"/>
    </location>
    <ligand>
        <name>Cu cation</name>
        <dbReference type="ChEBI" id="CHEBI:23378"/>
    </ligand>
</feature>
<evidence type="ECO:0000313" key="8">
    <source>
        <dbReference type="Proteomes" id="UP000307749"/>
    </source>
</evidence>
<name>A0A4S3KP20_9GAMM</name>
<keyword evidence="5" id="KW-0732">Signal</keyword>
<evidence type="ECO:0000256" key="5">
    <source>
        <dbReference type="SAM" id="SignalP"/>
    </source>
</evidence>
<dbReference type="InterPro" id="IPR013766">
    <property type="entry name" value="Thioredoxin_domain"/>
</dbReference>
<proteinExistence type="inferred from homology"/>
<dbReference type="PROSITE" id="PS51352">
    <property type="entry name" value="THIOREDOXIN_2"/>
    <property type="match status" value="1"/>
</dbReference>
<gene>
    <name evidence="7" type="ORF">B1806_07825</name>
</gene>
<evidence type="ECO:0000256" key="1">
    <source>
        <dbReference type="ARBA" id="ARBA00010996"/>
    </source>
</evidence>
<dbReference type="GO" id="GO:0046872">
    <property type="term" value="F:metal ion binding"/>
    <property type="evidence" value="ECO:0007669"/>
    <property type="project" value="UniProtKB-KW"/>
</dbReference>
<feature type="binding site" evidence="3">
    <location>
        <position position="158"/>
    </location>
    <ligand>
        <name>Cu cation</name>
        <dbReference type="ChEBI" id="CHEBI:23378"/>
    </ligand>
</feature>
<comment type="caution">
    <text evidence="7">The sequence shown here is derived from an EMBL/GenBank/DDBJ whole genome shotgun (WGS) entry which is preliminary data.</text>
</comment>
<feature type="chain" id="PRO_5020596159" description="Thioredoxin domain-containing protein" evidence="5">
    <location>
        <begin position="23"/>
        <end position="197"/>
    </location>
</feature>
<dbReference type="PANTHER" id="PTHR12151:SF25">
    <property type="entry name" value="LINALOOL DEHYDRATASE_ISOMERASE DOMAIN-CONTAINING PROTEIN"/>
    <property type="match status" value="1"/>
</dbReference>
<reference evidence="7 8" key="1">
    <citation type="submission" date="2017-02" db="EMBL/GenBank/DDBJ databases">
        <title>Whole genome sequencing of Metallibacterium scheffleri DSM 24874 (T).</title>
        <authorList>
            <person name="Kumar S."/>
            <person name="Patil P."/>
            <person name="Patil P.B."/>
        </authorList>
    </citation>
    <scope>NUCLEOTIDE SEQUENCE [LARGE SCALE GENOMIC DNA]</scope>
    <source>
        <strain evidence="7 8">DSM 24874</strain>
    </source>
</reference>
<dbReference type="Proteomes" id="UP000307749">
    <property type="component" value="Unassembled WGS sequence"/>
</dbReference>
<comment type="similarity">
    <text evidence="1">Belongs to the SCO1/2 family.</text>
</comment>
<dbReference type="InterPro" id="IPR003782">
    <property type="entry name" value="SCO1/SenC"/>
</dbReference>
<keyword evidence="2 3" id="KW-0186">Copper</keyword>